<dbReference type="AlphaFoldDB" id="F0UPM5"/>
<dbReference type="EMBL" id="DS990640">
    <property type="protein sequence ID" value="EGC46978.1"/>
    <property type="molecule type" value="Genomic_DNA"/>
</dbReference>
<reference evidence="5" key="1">
    <citation type="submission" date="2008-07" db="EMBL/GenBank/DDBJ databases">
        <title>Annotation of Ajellomyces capsulatus strain H88.</title>
        <authorList>
            <person name="Champion M."/>
            <person name="Cuomo C."/>
            <person name="Ma L.-J."/>
            <person name="Henn M.R."/>
            <person name="Sil A."/>
            <person name="Goldman B."/>
            <person name="Young S.K."/>
            <person name="Kodira C.D."/>
            <person name="Zeng Q."/>
            <person name="Koehrsen M."/>
            <person name="Alvarado L."/>
            <person name="Berlin A."/>
            <person name="Borenstein D."/>
            <person name="Chen Z."/>
            <person name="Engels R."/>
            <person name="Freedman E."/>
            <person name="Gellesch M."/>
            <person name="Goldberg J."/>
            <person name="Griggs A."/>
            <person name="Gujja S."/>
            <person name="Heiman D."/>
            <person name="Hepburn T."/>
            <person name="Howarth C."/>
            <person name="Jen D."/>
            <person name="Larson L."/>
            <person name="Lewis B."/>
            <person name="Mehta T."/>
            <person name="Park D."/>
            <person name="Pearson M."/>
            <person name="Roberts A."/>
            <person name="Saif S."/>
            <person name="Shea T."/>
            <person name="Shenoy N."/>
            <person name="Sisk P."/>
            <person name="Stolte C."/>
            <person name="Sykes S."/>
            <person name="Walk T."/>
            <person name="White J."/>
            <person name="Yandava C."/>
            <person name="Klein B."/>
            <person name="McEwen J.G."/>
            <person name="Puccia R."/>
            <person name="Goldman G.H."/>
            <person name="Felipe M.S."/>
            <person name="Nino-Vega G."/>
            <person name="San-Blas G."/>
            <person name="Taylor J."/>
            <person name="Mendoza L."/>
            <person name="Galagan J."/>
            <person name="Nusbaum C."/>
            <person name="Birren B."/>
        </authorList>
    </citation>
    <scope>NUCLEOTIDE SEQUENCE [LARGE SCALE GENOMIC DNA]</scope>
    <source>
        <strain evidence="5">H88</strain>
    </source>
</reference>
<evidence type="ECO:0000256" key="2">
    <source>
        <dbReference type="SAM" id="SignalP"/>
    </source>
</evidence>
<dbReference type="STRING" id="544711.F0UPM5"/>
<proteinExistence type="predicted"/>
<feature type="compositionally biased region" description="Pro residues" evidence="1">
    <location>
        <begin position="264"/>
        <end position="284"/>
    </location>
</feature>
<sequence>MQFPPKFVAAVAALLSAGTVNAHMKISSPTPFNPGALNNSPLDASGADFPCKFGESYTAGARVVPPENVYAIGETQTLSFIGSAVHGGGSCQLSLTQDPIPNKKSVWKVIHSIEGGCPASADGNLPANPDGHGASVFHFKIPSSIAPGEYTFAWSWLNRIGNREFYMNCAPITVTGGKKRRYTPTARSETSKVALAKRQDLPEMFVANINSCHTTEGYDIIYPEPGTSLERDGVPSNLAPMDKPICVLPNGQKIMPGSGGNPGYPAPGPSPTPSPYPSPSPSLPQPATTPLRHAQSPPPAVSPGNFATVSQVIPGPSSAPVSPPPAPAPAPGANPPPSNNSGSGMSGACSNEGEWNCIGGTQFQRCASGQWTPVMAVAAGTQCTSDAGTFAITAAKKKRDHVAKIHRRRGHS</sequence>
<dbReference type="VEuPathDB" id="FungiDB:I7I53_00319"/>
<evidence type="ECO:0000256" key="1">
    <source>
        <dbReference type="SAM" id="MobiDB-lite"/>
    </source>
</evidence>
<organism evidence="5">
    <name type="scientific">Ajellomyces capsulatus (strain H88)</name>
    <name type="common">Darling's disease fungus</name>
    <name type="synonym">Histoplasma capsulatum</name>
    <dbReference type="NCBI Taxonomy" id="544711"/>
    <lineage>
        <taxon>Eukaryota</taxon>
        <taxon>Fungi</taxon>
        <taxon>Dikarya</taxon>
        <taxon>Ascomycota</taxon>
        <taxon>Pezizomycotina</taxon>
        <taxon>Eurotiomycetes</taxon>
        <taxon>Eurotiomycetidae</taxon>
        <taxon>Onygenales</taxon>
        <taxon>Ajellomycetaceae</taxon>
        <taxon>Histoplasma</taxon>
    </lineage>
</organism>
<dbReference type="HOGENOM" id="CLU_032571_1_0_1"/>
<dbReference type="Proteomes" id="UP000663419">
    <property type="component" value="Chromosome 3"/>
</dbReference>
<dbReference type="PANTHER" id="PTHR36182">
    <property type="entry name" value="PROTEIN, PUTATIVE (AFU_ORTHOLOGUE AFUA_6G10930)-RELATED"/>
    <property type="match status" value="1"/>
</dbReference>
<evidence type="ECO:0000313" key="3">
    <source>
        <dbReference type="EMBL" id="EGC46978.1"/>
    </source>
</evidence>
<evidence type="ECO:0000313" key="5">
    <source>
        <dbReference type="Proteomes" id="UP000008142"/>
    </source>
</evidence>
<evidence type="ECO:0008006" key="6">
    <source>
        <dbReference type="Google" id="ProtNLM"/>
    </source>
</evidence>
<feature type="chain" id="PRO_5036281303" description="Endoglucanase" evidence="2">
    <location>
        <begin position="23"/>
        <end position="412"/>
    </location>
</feature>
<name>F0UPM5_AJEC8</name>
<keyword evidence="2" id="KW-0732">Signal</keyword>
<dbReference type="Proteomes" id="UP000008142">
    <property type="component" value="Unassembled WGS sequence"/>
</dbReference>
<dbReference type="Gene3D" id="2.70.50.70">
    <property type="match status" value="1"/>
</dbReference>
<accession>F0UPM5</accession>
<dbReference type="PANTHER" id="PTHR36182:SF2">
    <property type="entry name" value="LYTIC POLYSACCHARIDE MONOOXYGENASE"/>
    <property type="match status" value="1"/>
</dbReference>
<feature type="compositionally biased region" description="Pro residues" evidence="1">
    <location>
        <begin position="321"/>
        <end position="338"/>
    </location>
</feature>
<protein>
    <recommendedName>
        <fullName evidence="6">Endoglucanase</fullName>
    </recommendedName>
</protein>
<feature type="signal peptide" evidence="2">
    <location>
        <begin position="1"/>
        <end position="22"/>
    </location>
</feature>
<dbReference type="OrthoDB" id="2342176at2759"/>
<evidence type="ECO:0000313" key="4">
    <source>
        <dbReference type="EMBL" id="QSS53149.1"/>
    </source>
</evidence>
<gene>
    <name evidence="3" type="ORF">HCEG_06193</name>
    <name evidence="4" type="ORF">I7I53_00319</name>
</gene>
<dbReference type="OMA" id="LTVAWTW"/>
<feature type="region of interest" description="Disordered" evidence="1">
    <location>
        <begin position="243"/>
        <end position="347"/>
    </location>
</feature>
<dbReference type="EMBL" id="CP069104">
    <property type="protein sequence ID" value="QSS53149.1"/>
    <property type="molecule type" value="Genomic_DNA"/>
</dbReference>
<reference evidence="4" key="2">
    <citation type="submission" date="2021-01" db="EMBL/GenBank/DDBJ databases">
        <title>Chromosome-level genome assembly of a human fungal pathogen reveals clustering of transcriptionally co-regulated genes.</title>
        <authorList>
            <person name="Voorhies M."/>
            <person name="Cohen S."/>
            <person name="Shea T.P."/>
            <person name="Petrus S."/>
            <person name="Munoz J.F."/>
            <person name="Poplawski S."/>
            <person name="Goldman W.E."/>
            <person name="Michael T."/>
            <person name="Cuomo C.A."/>
            <person name="Sil A."/>
            <person name="Beyhan S."/>
        </authorList>
    </citation>
    <scope>NUCLEOTIDE SEQUENCE</scope>
    <source>
        <strain evidence="4">H88</strain>
    </source>
</reference>